<reference evidence="1" key="1">
    <citation type="submission" date="2019-08" db="EMBL/GenBank/DDBJ databases">
        <authorList>
            <person name="Kucharzyk K."/>
            <person name="Murdoch R.W."/>
            <person name="Higgins S."/>
            <person name="Loffler F."/>
        </authorList>
    </citation>
    <scope>NUCLEOTIDE SEQUENCE</scope>
</reference>
<evidence type="ECO:0008006" key="2">
    <source>
        <dbReference type="Google" id="ProtNLM"/>
    </source>
</evidence>
<dbReference type="InterPro" id="IPR010994">
    <property type="entry name" value="RuvA_2-like"/>
</dbReference>
<protein>
    <recommendedName>
        <fullName evidence="2">Helix-hairpin-helix domain-containing protein</fullName>
    </recommendedName>
</protein>
<organism evidence="1">
    <name type="scientific">bioreactor metagenome</name>
    <dbReference type="NCBI Taxonomy" id="1076179"/>
    <lineage>
        <taxon>unclassified sequences</taxon>
        <taxon>metagenomes</taxon>
        <taxon>ecological metagenomes</taxon>
    </lineage>
</organism>
<proteinExistence type="predicted"/>
<dbReference type="AlphaFoldDB" id="A0A644TZV3"/>
<evidence type="ECO:0000313" key="1">
    <source>
        <dbReference type="EMBL" id="MPL72505.1"/>
    </source>
</evidence>
<dbReference type="EMBL" id="VSSQ01000066">
    <property type="protein sequence ID" value="MPL72505.1"/>
    <property type="molecule type" value="Genomic_DNA"/>
</dbReference>
<accession>A0A644TZV3</accession>
<dbReference type="SUPFAM" id="SSF47781">
    <property type="entry name" value="RuvA domain 2-like"/>
    <property type="match status" value="1"/>
</dbReference>
<comment type="caution">
    <text evidence="1">The sequence shown here is derived from an EMBL/GenBank/DDBJ whole genome shotgun (WGS) entry which is preliminary data.</text>
</comment>
<name>A0A644TZV3_9ZZZZ</name>
<gene>
    <name evidence="1" type="ORF">SDC9_18290</name>
</gene>
<sequence>MRRWIFVLLCILCGRLNLCYAQKVFDPERILQGRIENMEEGLGEEVFDDLLDNPLRINEVALSRLEEFPLFTRFMAASLYDYIKRNGAVLSLYELSAVPGFNKEVAEALAPFLDLSEKRRLRIGELSKMLKGGRSQLLIRGSAYTKRQEGFLPISAEEWKKRPNSRYLGPPGRVYAQYKFEVPGVIRFSATTEKDPGEKIGDYAGLSLQAEGLGPIVKIIAGDFTARFGQGLVLWNAPSLFSSSGSSSLIKQEFGISSYSSTDENRAFRGVGITTGKGRISISLIASSRKIDARIVNDGFTSLLNTGLHNTVTTRERRRNLNLSLAGLNISYGANKIKTGLTLSVYRYSSPYAGRDSVQINRQMRFGNFGGNFGADIYAIAGNFRLFGEISSDIGFHPALLAGVLWRRGYNLDFSVAGRYYSPFHLSSFGGAISKSGNMRNEEGADFVVNWRGKGESKIRGWISWIYGMNFPRIGAEAELPAGNSFKIKIKSDIREERGALRLQVDWSNGGVVTFSTRGEGTLAGFGKDLSTGWMVYSELIARESSGFVNGSARIAFFSTPKWDNRIYAYERDLLYGFSIPALYGKGFRCYLNMHFQIFKWMDIWLKGSLWHYLDRESTGEGPTKMEGPSSVEIKGEVRFRF</sequence>